<accession>A0A7C3WRM5</accession>
<comment type="subcellular location">
    <subcellularLocation>
        <location evidence="1">Membrane</location>
        <topology evidence="1">Single-pass membrane protein</topology>
    </subcellularLocation>
</comment>
<evidence type="ECO:0000256" key="4">
    <source>
        <dbReference type="ARBA" id="ARBA00022927"/>
    </source>
</evidence>
<feature type="domain" description="Zinc-ribbon" evidence="8">
    <location>
        <begin position="70"/>
        <end position="89"/>
    </location>
</feature>
<evidence type="ECO:0000256" key="3">
    <source>
        <dbReference type="ARBA" id="ARBA00022692"/>
    </source>
</evidence>
<dbReference type="InterPro" id="IPR003369">
    <property type="entry name" value="TatA/B/E"/>
</dbReference>
<keyword evidence="3" id="KW-0812">Transmembrane</keyword>
<gene>
    <name evidence="9" type="ORF">ENV62_05605</name>
</gene>
<keyword evidence="7" id="KW-0472">Membrane</keyword>
<evidence type="ECO:0000256" key="2">
    <source>
        <dbReference type="ARBA" id="ARBA00022448"/>
    </source>
</evidence>
<proteinExistence type="predicted"/>
<keyword evidence="6" id="KW-0811">Translocation</keyword>
<dbReference type="PANTHER" id="PTHR33162:SF1">
    <property type="entry name" value="SEC-INDEPENDENT PROTEIN TRANSLOCASE PROTEIN TATA, CHLOROPLASTIC"/>
    <property type="match status" value="1"/>
</dbReference>
<keyword evidence="5" id="KW-1133">Transmembrane helix</keyword>
<keyword evidence="4" id="KW-0653">Protein transport</keyword>
<dbReference type="GO" id="GO:0015031">
    <property type="term" value="P:protein transport"/>
    <property type="evidence" value="ECO:0007669"/>
    <property type="project" value="UniProtKB-KW"/>
</dbReference>
<dbReference type="PRINTS" id="PR01506">
    <property type="entry name" value="TATBPROTEIN"/>
</dbReference>
<evidence type="ECO:0000256" key="1">
    <source>
        <dbReference type="ARBA" id="ARBA00004167"/>
    </source>
</evidence>
<dbReference type="Pfam" id="PF13240">
    <property type="entry name" value="Zn_Ribbon_1"/>
    <property type="match status" value="1"/>
</dbReference>
<reference evidence="9" key="1">
    <citation type="journal article" date="2020" name="mSystems">
        <title>Genome- and Community-Level Interaction Insights into Carbon Utilization and Element Cycling Functions of Hydrothermarchaeota in Hydrothermal Sediment.</title>
        <authorList>
            <person name="Zhou Z."/>
            <person name="Liu Y."/>
            <person name="Xu W."/>
            <person name="Pan J."/>
            <person name="Luo Z.H."/>
            <person name="Li M."/>
        </authorList>
    </citation>
    <scope>NUCLEOTIDE SEQUENCE [LARGE SCALE GENOMIC DNA]</scope>
    <source>
        <strain evidence="9">SpSt-776</strain>
    </source>
</reference>
<evidence type="ECO:0000259" key="8">
    <source>
        <dbReference type="Pfam" id="PF13240"/>
    </source>
</evidence>
<dbReference type="InterPro" id="IPR026870">
    <property type="entry name" value="Zinc_ribbon_dom"/>
</dbReference>
<sequence length="103" mass="11795">MFGISFEELLVLMILALILFGPEKLPEYAEKLGRLVAKLRQSSQEVTRQFYEAYHGIKPANPFAEPGERCPHCNHRLEPHFLFCPYCGSRRSKQTGYPHSLAS</sequence>
<keyword evidence="2" id="KW-0813">Transport</keyword>
<dbReference type="Pfam" id="PF02416">
    <property type="entry name" value="TatA_B_E"/>
    <property type="match status" value="1"/>
</dbReference>
<evidence type="ECO:0000256" key="5">
    <source>
        <dbReference type="ARBA" id="ARBA00022989"/>
    </source>
</evidence>
<evidence type="ECO:0000313" key="9">
    <source>
        <dbReference type="EMBL" id="HGB14695.1"/>
    </source>
</evidence>
<dbReference type="GO" id="GO:0016020">
    <property type="term" value="C:membrane"/>
    <property type="evidence" value="ECO:0007669"/>
    <property type="project" value="UniProtKB-SubCell"/>
</dbReference>
<dbReference type="PANTHER" id="PTHR33162">
    <property type="entry name" value="SEC-INDEPENDENT PROTEIN TRANSLOCASE PROTEIN TATA, CHLOROPLASTIC"/>
    <property type="match status" value="1"/>
</dbReference>
<dbReference type="EMBL" id="DTHB01000042">
    <property type="protein sequence ID" value="HGB14695.1"/>
    <property type="molecule type" value="Genomic_DNA"/>
</dbReference>
<protein>
    <submittedName>
        <fullName evidence="9">Zinc-ribbon domain-containing protein</fullName>
    </submittedName>
</protein>
<organism evidence="9">
    <name type="scientific">Desulfobacca acetoxidans</name>
    <dbReference type="NCBI Taxonomy" id="60893"/>
    <lineage>
        <taxon>Bacteria</taxon>
        <taxon>Pseudomonadati</taxon>
        <taxon>Thermodesulfobacteriota</taxon>
        <taxon>Desulfobaccia</taxon>
        <taxon>Desulfobaccales</taxon>
        <taxon>Desulfobaccaceae</taxon>
        <taxon>Desulfobacca</taxon>
    </lineage>
</organism>
<name>A0A7C3WRM5_9BACT</name>
<comment type="caution">
    <text evidence="9">The sequence shown here is derived from an EMBL/GenBank/DDBJ whole genome shotgun (WGS) entry which is preliminary data.</text>
</comment>
<evidence type="ECO:0000256" key="7">
    <source>
        <dbReference type="ARBA" id="ARBA00023136"/>
    </source>
</evidence>
<dbReference type="Gene3D" id="1.20.5.3310">
    <property type="match status" value="1"/>
</dbReference>
<dbReference type="AlphaFoldDB" id="A0A7C3WRM5"/>
<evidence type="ECO:0000256" key="6">
    <source>
        <dbReference type="ARBA" id="ARBA00023010"/>
    </source>
</evidence>